<accession>A0A371IYB4</accession>
<evidence type="ECO:0000313" key="4">
    <source>
        <dbReference type="Proteomes" id="UP000215694"/>
    </source>
</evidence>
<keyword evidence="1" id="KW-1133">Transmembrane helix</keyword>
<comment type="caution">
    <text evidence="3">The sequence shown here is derived from an EMBL/GenBank/DDBJ whole genome shotgun (WGS) entry which is preliminary data.</text>
</comment>
<reference evidence="3 4" key="1">
    <citation type="journal article" date="2017" name="Genome Announc.">
        <title>Draft Genome Sequence of Romboutsia weinsteinii sp. nov. Strain CCRI-19649(T) Isolated from Surface Water.</title>
        <authorList>
            <person name="Maheux A.F."/>
            <person name="Boudreau D.K."/>
            <person name="Berube E."/>
            <person name="Boissinot M."/>
            <person name="Cantin P."/>
            <person name="Raymond F."/>
            <person name="Corbeil J."/>
            <person name="Omar R.F."/>
            <person name="Bergeron M.G."/>
        </authorList>
    </citation>
    <scope>NUCLEOTIDE SEQUENCE [LARGE SCALE GENOMIC DNA]</scope>
    <source>
        <strain evidence="3 4">CCRI-19649</strain>
    </source>
</reference>
<feature type="domain" description="DZANK-type" evidence="2">
    <location>
        <begin position="76"/>
        <end position="118"/>
    </location>
</feature>
<organism evidence="3 4">
    <name type="scientific">Romboutsia weinsteinii</name>
    <dbReference type="NCBI Taxonomy" id="2020949"/>
    <lineage>
        <taxon>Bacteria</taxon>
        <taxon>Bacillati</taxon>
        <taxon>Bacillota</taxon>
        <taxon>Clostridia</taxon>
        <taxon>Peptostreptococcales</taxon>
        <taxon>Peptostreptococcaceae</taxon>
        <taxon>Romboutsia</taxon>
    </lineage>
</organism>
<sequence>MLINSGGLTSLFIVMFLVLALGIGQVVWIYLDSRNRGDKLKVLWAMLAITPLLVPIILPLPIIVYLLVTRAFSEKCSNCKTRVVSSFSSCPTCGSKLKEKCRICHKALKEEWNYCPYCSDKIKKESLDNENN</sequence>
<evidence type="ECO:0000313" key="3">
    <source>
        <dbReference type="EMBL" id="RDY25477.1"/>
    </source>
</evidence>
<dbReference type="InterPro" id="IPR025874">
    <property type="entry name" value="DZR"/>
</dbReference>
<keyword evidence="1" id="KW-0472">Membrane</keyword>
<feature type="transmembrane region" description="Helical" evidence="1">
    <location>
        <begin position="43"/>
        <end position="68"/>
    </location>
</feature>
<dbReference type="RefSeq" id="WP_094367097.1">
    <property type="nucleotide sequence ID" value="NZ_NOJY02000068.1"/>
</dbReference>
<keyword evidence="1" id="KW-0812">Transmembrane</keyword>
<gene>
    <name evidence="3" type="ORF">CHL78_017930</name>
</gene>
<feature type="transmembrane region" description="Helical" evidence="1">
    <location>
        <begin position="12"/>
        <end position="31"/>
    </location>
</feature>
<dbReference type="Pfam" id="PF12773">
    <property type="entry name" value="DZR"/>
    <property type="match status" value="1"/>
</dbReference>
<proteinExistence type="predicted"/>
<evidence type="ECO:0000256" key="1">
    <source>
        <dbReference type="SAM" id="Phobius"/>
    </source>
</evidence>
<name>A0A371IYB4_9FIRM</name>
<dbReference type="EMBL" id="NOJY02000068">
    <property type="protein sequence ID" value="RDY25477.1"/>
    <property type="molecule type" value="Genomic_DNA"/>
</dbReference>
<dbReference type="AlphaFoldDB" id="A0A371IYB4"/>
<dbReference type="OrthoDB" id="122883at2"/>
<protein>
    <submittedName>
        <fullName evidence="3">Zinc ribbon domain-containing protein</fullName>
    </submittedName>
</protein>
<dbReference type="Proteomes" id="UP000215694">
    <property type="component" value="Unassembled WGS sequence"/>
</dbReference>
<evidence type="ECO:0000259" key="2">
    <source>
        <dbReference type="Pfam" id="PF12773"/>
    </source>
</evidence>
<keyword evidence="4" id="KW-1185">Reference proteome</keyword>